<name>A0A9N9LHJ1_9HELO</name>
<evidence type="ECO:0000313" key="3">
    <source>
        <dbReference type="Proteomes" id="UP000701801"/>
    </source>
</evidence>
<gene>
    <name evidence="2" type="ORF">HYALB_00010446</name>
</gene>
<proteinExistence type="predicted"/>
<feature type="region of interest" description="Disordered" evidence="1">
    <location>
        <begin position="1"/>
        <end position="26"/>
    </location>
</feature>
<organism evidence="2 3">
    <name type="scientific">Hymenoscyphus albidus</name>
    <dbReference type="NCBI Taxonomy" id="595503"/>
    <lineage>
        <taxon>Eukaryota</taxon>
        <taxon>Fungi</taxon>
        <taxon>Dikarya</taxon>
        <taxon>Ascomycota</taxon>
        <taxon>Pezizomycotina</taxon>
        <taxon>Leotiomycetes</taxon>
        <taxon>Helotiales</taxon>
        <taxon>Helotiaceae</taxon>
        <taxon>Hymenoscyphus</taxon>
    </lineage>
</organism>
<evidence type="ECO:0000313" key="2">
    <source>
        <dbReference type="EMBL" id="CAG8973863.1"/>
    </source>
</evidence>
<protein>
    <submittedName>
        <fullName evidence="2">Uncharacterized protein</fullName>
    </submittedName>
</protein>
<evidence type="ECO:0000256" key="1">
    <source>
        <dbReference type="SAM" id="MobiDB-lite"/>
    </source>
</evidence>
<keyword evidence="3" id="KW-1185">Reference proteome</keyword>
<sequence length="90" mass="9257">MQGAPSARISHPAAEGKKRQTNCSPEVNAGGQLSIAHLHICQFLGLARALDATSAPLFNTVDYKTPAIPPTTNSSTILASSQAVLSALSS</sequence>
<dbReference type="Proteomes" id="UP000701801">
    <property type="component" value="Unassembled WGS sequence"/>
</dbReference>
<accession>A0A9N9LHJ1</accession>
<dbReference type="EMBL" id="CAJVRM010000082">
    <property type="protein sequence ID" value="CAG8973863.1"/>
    <property type="molecule type" value="Genomic_DNA"/>
</dbReference>
<comment type="caution">
    <text evidence="2">The sequence shown here is derived from an EMBL/GenBank/DDBJ whole genome shotgun (WGS) entry which is preliminary data.</text>
</comment>
<reference evidence="2" key="1">
    <citation type="submission" date="2021-07" db="EMBL/GenBank/DDBJ databases">
        <authorList>
            <person name="Durling M."/>
        </authorList>
    </citation>
    <scope>NUCLEOTIDE SEQUENCE</scope>
</reference>
<dbReference type="AlphaFoldDB" id="A0A9N9LHJ1"/>